<dbReference type="EMBL" id="BARV01013145">
    <property type="protein sequence ID" value="GAI12093.1"/>
    <property type="molecule type" value="Genomic_DNA"/>
</dbReference>
<dbReference type="GO" id="GO:0016757">
    <property type="term" value="F:glycosyltransferase activity"/>
    <property type="evidence" value="ECO:0007669"/>
    <property type="project" value="InterPro"/>
</dbReference>
<dbReference type="Pfam" id="PF00534">
    <property type="entry name" value="Glycos_transf_1"/>
    <property type="match status" value="1"/>
</dbReference>
<comment type="caution">
    <text evidence="2">The sequence shown here is derived from an EMBL/GenBank/DDBJ whole genome shotgun (WGS) entry which is preliminary data.</text>
</comment>
<protein>
    <recommendedName>
        <fullName evidence="1">Glycosyl transferase family 1 domain-containing protein</fullName>
    </recommendedName>
</protein>
<feature type="non-terminal residue" evidence="2">
    <location>
        <position position="1"/>
    </location>
</feature>
<feature type="non-terminal residue" evidence="2">
    <location>
        <position position="166"/>
    </location>
</feature>
<dbReference type="SUPFAM" id="SSF53756">
    <property type="entry name" value="UDP-Glycosyltransferase/glycogen phosphorylase"/>
    <property type="match status" value="1"/>
</dbReference>
<evidence type="ECO:0000259" key="1">
    <source>
        <dbReference type="Pfam" id="PF00534"/>
    </source>
</evidence>
<sequence>LAEIKQDQDLAEKLEQRTEKIKVARKSGITILLAGQLQPKYEEYFEKKIKPYLGKKIKYIGELSQKQLSSFYGRAQAFIYPIEWQEPFGLCMAEAQACGTPVITFNKGSTKELVKNGKTGFVIPFLDKNKRKNIKGLQEAIKNIDKIKRQDCRKWVKENWTLEKMV</sequence>
<evidence type="ECO:0000313" key="2">
    <source>
        <dbReference type="EMBL" id="GAI12093.1"/>
    </source>
</evidence>
<dbReference type="PANTHER" id="PTHR45947">
    <property type="entry name" value="SULFOQUINOVOSYL TRANSFERASE SQD2"/>
    <property type="match status" value="1"/>
</dbReference>
<dbReference type="Gene3D" id="3.40.50.2000">
    <property type="entry name" value="Glycogen Phosphorylase B"/>
    <property type="match status" value="1"/>
</dbReference>
<dbReference type="InterPro" id="IPR001296">
    <property type="entry name" value="Glyco_trans_1"/>
</dbReference>
<proteinExistence type="predicted"/>
<organism evidence="2">
    <name type="scientific">marine sediment metagenome</name>
    <dbReference type="NCBI Taxonomy" id="412755"/>
    <lineage>
        <taxon>unclassified sequences</taxon>
        <taxon>metagenomes</taxon>
        <taxon>ecological metagenomes</taxon>
    </lineage>
</organism>
<gene>
    <name evidence="2" type="ORF">S06H3_23934</name>
</gene>
<dbReference type="PANTHER" id="PTHR45947:SF3">
    <property type="entry name" value="SULFOQUINOVOSYL TRANSFERASE SQD2"/>
    <property type="match status" value="1"/>
</dbReference>
<feature type="domain" description="Glycosyl transferase family 1" evidence="1">
    <location>
        <begin position="21"/>
        <end position="152"/>
    </location>
</feature>
<accession>X1KZE7</accession>
<dbReference type="InterPro" id="IPR050194">
    <property type="entry name" value="Glycosyltransferase_grp1"/>
</dbReference>
<reference evidence="2" key="1">
    <citation type="journal article" date="2014" name="Front. Microbiol.">
        <title>High frequency of phylogenetically diverse reductive dehalogenase-homologous genes in deep subseafloor sedimentary metagenomes.</title>
        <authorList>
            <person name="Kawai M."/>
            <person name="Futagami T."/>
            <person name="Toyoda A."/>
            <person name="Takaki Y."/>
            <person name="Nishi S."/>
            <person name="Hori S."/>
            <person name="Arai W."/>
            <person name="Tsubouchi T."/>
            <person name="Morono Y."/>
            <person name="Uchiyama I."/>
            <person name="Ito T."/>
            <person name="Fujiyama A."/>
            <person name="Inagaki F."/>
            <person name="Takami H."/>
        </authorList>
    </citation>
    <scope>NUCLEOTIDE SEQUENCE</scope>
    <source>
        <strain evidence="2">Expedition CK06-06</strain>
    </source>
</reference>
<dbReference type="AlphaFoldDB" id="X1KZE7"/>
<name>X1KZE7_9ZZZZ</name>